<dbReference type="RefSeq" id="WP_093142490.1">
    <property type="nucleotide sequence ID" value="NZ_BMWO01000002.1"/>
</dbReference>
<protein>
    <submittedName>
        <fullName evidence="2">Uncharacterized conserved protein YdeI, YjbR/CyaY-like superfamily, DUF1801 family</fullName>
    </submittedName>
</protein>
<dbReference type="InterPro" id="IPR014922">
    <property type="entry name" value="YdhG-like"/>
</dbReference>
<dbReference type="InterPro" id="IPR016786">
    <property type="entry name" value="YdeI_bac"/>
</dbReference>
<dbReference type="PIRSF" id="PIRSF021308">
    <property type="entry name" value="UCP021308"/>
    <property type="match status" value="1"/>
</dbReference>
<proteinExistence type="predicted"/>
<dbReference type="STRING" id="227084.SAMN05421855_102239"/>
<accession>A0A1G7F0Q5</accession>
<dbReference type="Proteomes" id="UP000199321">
    <property type="component" value="Unassembled WGS sequence"/>
</dbReference>
<keyword evidence="3" id="KW-1185">Reference proteome</keyword>
<dbReference type="OrthoDB" id="214150at2"/>
<dbReference type="Pfam" id="PF08818">
    <property type="entry name" value="DUF1801"/>
    <property type="match status" value="1"/>
</dbReference>
<reference evidence="2 3" key="1">
    <citation type="submission" date="2016-10" db="EMBL/GenBank/DDBJ databases">
        <authorList>
            <person name="de Groot N.N."/>
        </authorList>
    </citation>
    <scope>NUCLEOTIDE SEQUENCE [LARGE SCALE GENOMIC DNA]</scope>
    <source>
        <strain evidence="2 3">DSM 16195</strain>
    </source>
</reference>
<sequence length="198" mass="22623">MTDAQKVTAYIEKHSKWSEKLTELRAIFNETDLQEEVKWGAPSYTFDGKIVAGIAAFKHHYAIWFHQGVFLKDPAKKLVNAQEGTTKALRQWRFTENDPIETAIVKEYIIEAIANSIAGKVVKVQRKQGVVLPSLLKEAFATDVKVKEAFKKLTAGKQREYAAYIEAAKREETKQKRLEKIIPMIRNGQGLHDKYKNC</sequence>
<organism evidence="2 3">
    <name type="scientific">Ulvibacter litoralis</name>
    <dbReference type="NCBI Taxonomy" id="227084"/>
    <lineage>
        <taxon>Bacteria</taxon>
        <taxon>Pseudomonadati</taxon>
        <taxon>Bacteroidota</taxon>
        <taxon>Flavobacteriia</taxon>
        <taxon>Flavobacteriales</taxon>
        <taxon>Flavobacteriaceae</taxon>
        <taxon>Ulvibacter</taxon>
    </lineage>
</organism>
<dbReference type="EMBL" id="FNBA01000002">
    <property type="protein sequence ID" value="SDE69145.1"/>
    <property type="molecule type" value="Genomic_DNA"/>
</dbReference>
<dbReference type="Pfam" id="PF13376">
    <property type="entry name" value="OmdA"/>
    <property type="match status" value="1"/>
</dbReference>
<evidence type="ECO:0000313" key="2">
    <source>
        <dbReference type="EMBL" id="SDE69145.1"/>
    </source>
</evidence>
<evidence type="ECO:0000259" key="1">
    <source>
        <dbReference type="Pfam" id="PF08818"/>
    </source>
</evidence>
<dbReference type="SUPFAM" id="SSF159888">
    <property type="entry name" value="YdhG-like"/>
    <property type="match status" value="1"/>
</dbReference>
<dbReference type="AlphaFoldDB" id="A0A1G7F0Q5"/>
<dbReference type="Gene3D" id="3.90.1150.200">
    <property type="match status" value="1"/>
</dbReference>
<name>A0A1G7F0Q5_9FLAO</name>
<evidence type="ECO:0000313" key="3">
    <source>
        <dbReference type="Proteomes" id="UP000199321"/>
    </source>
</evidence>
<gene>
    <name evidence="2" type="ORF">SAMN05421855_102239</name>
</gene>
<feature type="domain" description="YdhG-like" evidence="1">
    <location>
        <begin position="17"/>
        <end position="113"/>
    </location>
</feature>